<gene>
    <name evidence="8" type="ORF">Adt_05204</name>
</gene>
<dbReference type="AlphaFoldDB" id="A0ABD1V3G4"/>
<dbReference type="EMBL" id="JBFOLK010000002">
    <property type="protein sequence ID" value="KAL2531853.1"/>
    <property type="molecule type" value="Genomic_DNA"/>
</dbReference>
<dbReference type="InterPro" id="IPR011009">
    <property type="entry name" value="Kinase-like_dom_sf"/>
</dbReference>
<dbReference type="PROSITE" id="PS00108">
    <property type="entry name" value="PROTEIN_KINASE_ST"/>
    <property type="match status" value="1"/>
</dbReference>
<protein>
    <submittedName>
        <fullName evidence="8">Mitogen-activated protein kinase kinase kinase 19</fullName>
    </submittedName>
</protein>
<evidence type="ECO:0000256" key="1">
    <source>
        <dbReference type="ARBA" id="ARBA00022679"/>
    </source>
</evidence>
<dbReference type="SMART" id="SM00220">
    <property type="entry name" value="S_TKc"/>
    <property type="match status" value="1"/>
</dbReference>
<accession>A0ABD1V3G4</accession>
<comment type="similarity">
    <text evidence="6">Belongs to the protein kinase superfamily.</text>
</comment>
<dbReference type="Pfam" id="PF00069">
    <property type="entry name" value="Pkinase"/>
    <property type="match status" value="1"/>
</dbReference>
<proteinExistence type="inferred from homology"/>
<dbReference type="CDD" id="cd06606">
    <property type="entry name" value="STKc_MAPKKK"/>
    <property type="match status" value="1"/>
</dbReference>
<comment type="caution">
    <text evidence="8">The sequence shown here is derived from an EMBL/GenBank/DDBJ whole genome shotgun (WGS) entry which is preliminary data.</text>
</comment>
<reference evidence="9" key="1">
    <citation type="submission" date="2024-07" db="EMBL/GenBank/DDBJ databases">
        <title>Two chromosome-level genome assemblies of Korean endemic species Abeliophyllum distichum and Forsythia ovata (Oleaceae).</title>
        <authorList>
            <person name="Jang H."/>
        </authorList>
    </citation>
    <scope>NUCLEOTIDE SEQUENCE [LARGE SCALE GENOMIC DNA]</scope>
</reference>
<dbReference type="GO" id="GO:0005524">
    <property type="term" value="F:ATP binding"/>
    <property type="evidence" value="ECO:0007669"/>
    <property type="project" value="UniProtKB-UniRule"/>
</dbReference>
<evidence type="ECO:0000256" key="5">
    <source>
        <dbReference type="PROSITE-ProRule" id="PRU10141"/>
    </source>
</evidence>
<evidence type="ECO:0000313" key="8">
    <source>
        <dbReference type="EMBL" id="KAL2531853.1"/>
    </source>
</evidence>
<dbReference type="InterPro" id="IPR017441">
    <property type="entry name" value="Protein_kinase_ATP_BS"/>
</dbReference>
<dbReference type="PROSITE" id="PS50011">
    <property type="entry name" value="PROTEIN_KINASE_DOM"/>
    <property type="match status" value="1"/>
</dbReference>
<dbReference type="PROSITE" id="PS00107">
    <property type="entry name" value="PROTEIN_KINASE_ATP"/>
    <property type="match status" value="1"/>
</dbReference>
<evidence type="ECO:0000259" key="7">
    <source>
        <dbReference type="PROSITE" id="PS50011"/>
    </source>
</evidence>
<keyword evidence="3 8" id="KW-0418">Kinase</keyword>
<feature type="domain" description="Protein kinase" evidence="7">
    <location>
        <begin position="3"/>
        <end position="262"/>
    </location>
</feature>
<dbReference type="InterPro" id="IPR000719">
    <property type="entry name" value="Prot_kinase_dom"/>
</dbReference>
<keyword evidence="6" id="KW-0723">Serine/threonine-protein kinase</keyword>
<dbReference type="Proteomes" id="UP001604336">
    <property type="component" value="Unassembled WGS sequence"/>
</dbReference>
<sequence>MDWVRGEKLGHGSFGTVSLAIPRNQSAQIPPLMAVKSCGVSSSDSLVNEKYILDQLKDCPEIIRCFGESFSYENGEKLYNVLLEYAAGGALADRLKNDGRLPEFEVRRHTKCLLKGLNYIHKFGYVHCDIKPQNILLDKNGGAKIADFGLAKRAGGEKMGIWGCELKGTVLYMSPELVAGGEQGQPADIWALGCVVAEMVAGIPAWRCSDVAGLLMRIGGGKEVPEVPGNLSDAGKDFLEKCFVKNPGKRWTAEMLLNHPFVDDDQDFDDTVTLKDRQENIASTSPRCPFDFPDWVSSVTSLPWSEYWPEPDSSLRPESNSRISPVQRLQGLVTVDQNPNWDTDEWITIRLI</sequence>
<dbReference type="PANTHER" id="PTHR48011:SF18">
    <property type="entry name" value="MITOGEN-ACTIVATED PROTEIN KINASE KINASE KINASE 19-RELATED"/>
    <property type="match status" value="1"/>
</dbReference>
<evidence type="ECO:0000256" key="3">
    <source>
        <dbReference type="ARBA" id="ARBA00022777"/>
    </source>
</evidence>
<name>A0ABD1V3G4_9LAMI</name>
<keyword evidence="1" id="KW-0808">Transferase</keyword>
<keyword evidence="9" id="KW-1185">Reference proteome</keyword>
<evidence type="ECO:0000256" key="4">
    <source>
        <dbReference type="ARBA" id="ARBA00022840"/>
    </source>
</evidence>
<dbReference type="GO" id="GO:0004674">
    <property type="term" value="F:protein serine/threonine kinase activity"/>
    <property type="evidence" value="ECO:0007669"/>
    <property type="project" value="UniProtKB-KW"/>
</dbReference>
<dbReference type="SUPFAM" id="SSF56112">
    <property type="entry name" value="Protein kinase-like (PK-like)"/>
    <property type="match status" value="1"/>
</dbReference>
<evidence type="ECO:0000256" key="2">
    <source>
        <dbReference type="ARBA" id="ARBA00022741"/>
    </source>
</evidence>
<dbReference type="InterPro" id="IPR008271">
    <property type="entry name" value="Ser/Thr_kinase_AS"/>
</dbReference>
<keyword evidence="4 5" id="KW-0067">ATP-binding</keyword>
<dbReference type="Gene3D" id="1.10.510.10">
    <property type="entry name" value="Transferase(Phosphotransferase) domain 1"/>
    <property type="match status" value="1"/>
</dbReference>
<organism evidence="8 9">
    <name type="scientific">Abeliophyllum distichum</name>
    <dbReference type="NCBI Taxonomy" id="126358"/>
    <lineage>
        <taxon>Eukaryota</taxon>
        <taxon>Viridiplantae</taxon>
        <taxon>Streptophyta</taxon>
        <taxon>Embryophyta</taxon>
        <taxon>Tracheophyta</taxon>
        <taxon>Spermatophyta</taxon>
        <taxon>Magnoliopsida</taxon>
        <taxon>eudicotyledons</taxon>
        <taxon>Gunneridae</taxon>
        <taxon>Pentapetalae</taxon>
        <taxon>asterids</taxon>
        <taxon>lamiids</taxon>
        <taxon>Lamiales</taxon>
        <taxon>Oleaceae</taxon>
        <taxon>Forsythieae</taxon>
        <taxon>Abeliophyllum</taxon>
    </lineage>
</organism>
<feature type="binding site" evidence="5">
    <location>
        <position position="36"/>
    </location>
    <ligand>
        <name>ATP</name>
        <dbReference type="ChEBI" id="CHEBI:30616"/>
    </ligand>
</feature>
<dbReference type="InterPro" id="IPR052751">
    <property type="entry name" value="Plant_MAPKKK"/>
</dbReference>
<dbReference type="PANTHER" id="PTHR48011">
    <property type="entry name" value="CCR4-NOT TRANSCRIPTIONAL COMPLEX SUBUNIT CAF120-RELATED"/>
    <property type="match status" value="1"/>
</dbReference>
<evidence type="ECO:0000313" key="9">
    <source>
        <dbReference type="Proteomes" id="UP001604336"/>
    </source>
</evidence>
<keyword evidence="2 5" id="KW-0547">Nucleotide-binding</keyword>
<evidence type="ECO:0000256" key="6">
    <source>
        <dbReference type="RuleBase" id="RU000304"/>
    </source>
</evidence>